<dbReference type="EMBL" id="JACXSS010000001">
    <property type="protein sequence ID" value="MBD9357970.1"/>
    <property type="molecule type" value="Genomic_DNA"/>
</dbReference>
<feature type="coiled-coil region" evidence="1">
    <location>
        <begin position="177"/>
        <end position="373"/>
    </location>
</feature>
<keyword evidence="1" id="KW-0175">Coiled coil</keyword>
<evidence type="ECO:0000313" key="3">
    <source>
        <dbReference type="EMBL" id="MBD9357970.1"/>
    </source>
</evidence>
<accession>A0ABR9D4W5</accession>
<evidence type="ECO:0000256" key="2">
    <source>
        <dbReference type="SAM" id="MobiDB-lite"/>
    </source>
</evidence>
<organism evidence="3 4">
    <name type="scientific">Methylomonas albis</name>
    <dbReference type="NCBI Taxonomy" id="1854563"/>
    <lineage>
        <taxon>Bacteria</taxon>
        <taxon>Pseudomonadati</taxon>
        <taxon>Pseudomonadota</taxon>
        <taxon>Gammaproteobacteria</taxon>
        <taxon>Methylococcales</taxon>
        <taxon>Methylococcaceae</taxon>
        <taxon>Methylomonas</taxon>
    </lineage>
</organism>
<dbReference type="InterPro" id="IPR050445">
    <property type="entry name" value="Bact_polysacc_biosynth/exp"/>
</dbReference>
<feature type="region of interest" description="Disordered" evidence="2">
    <location>
        <begin position="453"/>
        <end position="488"/>
    </location>
</feature>
<protein>
    <recommendedName>
        <fullName evidence="5">Lipopolysaccharide biosynthesis protein</fullName>
    </recommendedName>
</protein>
<name>A0ABR9D4W5_9GAMM</name>
<dbReference type="RefSeq" id="WP_192376213.1">
    <property type="nucleotide sequence ID" value="NZ_CAJHIV010000001.1"/>
</dbReference>
<proteinExistence type="predicted"/>
<evidence type="ECO:0008006" key="5">
    <source>
        <dbReference type="Google" id="ProtNLM"/>
    </source>
</evidence>
<dbReference type="Proteomes" id="UP000652176">
    <property type="component" value="Unassembled WGS sequence"/>
</dbReference>
<comment type="caution">
    <text evidence="3">The sequence shown here is derived from an EMBL/GenBank/DDBJ whole genome shotgun (WGS) entry which is preliminary data.</text>
</comment>
<evidence type="ECO:0000256" key="1">
    <source>
        <dbReference type="SAM" id="Coils"/>
    </source>
</evidence>
<sequence>MMLPYRHDFRVVGDDFYHSNPMPWPHRMRRRTLFLLLFLPLLLITETYVFLQPAIFESQALVLTTAATDVDQSHVEADPEHVNIQKQVLLGQPVLEKTADTLKQQKDIEHPTVNQLKALFQVKAVPETNLVQLTAEGSHPQFLQLALNTWIKTYQQIRTEYIGEITEKASTTITAELTRIEQQVRDKRQEIELFRLQHDIVSLESTDNEAHARLQGLNNSLNAAQEEEAKAKAKLDAIRAAIAEGKAVVPEADSQSLAVLTQQAEHLRERLEAQRSQYTDEYIEFHPTLRNLKIQLAELDEKIASKEQAGSTYATQEAENAYEAAHRTVLTIQKQMAEHKQKASEYTNQFAKHKAMQEELVKLEELSQQTKQRLVEIDVKQRQSNPQLDVVDWASLPDKPVKPDYDQDASIACIASLGIALLVVWLSDYLNKEPTQPTVDSYTEIQLYHHPDPKLENEVHNKPLGFEPVNRLRRADDPKQLPDETPES</sequence>
<gene>
    <name evidence="3" type="ORF">IE877_19190</name>
</gene>
<feature type="compositionally biased region" description="Basic and acidic residues" evidence="2">
    <location>
        <begin position="473"/>
        <end position="482"/>
    </location>
</feature>
<keyword evidence="4" id="KW-1185">Reference proteome</keyword>
<evidence type="ECO:0000313" key="4">
    <source>
        <dbReference type="Proteomes" id="UP000652176"/>
    </source>
</evidence>
<reference evidence="3 4" key="1">
    <citation type="submission" date="2020-09" db="EMBL/GenBank/DDBJ databases">
        <title>Methylomonas albis sp. nov. and Methylomonas fluvii sp. nov.: Two cold-adapted methanotrophs from the River Elbe and an amended description of Methylovulum psychrotolerans strain Eb1.</title>
        <authorList>
            <person name="Bussmann I.K."/>
            <person name="Klings K.-W."/>
            <person name="Warnstedt J."/>
            <person name="Hoppert M."/>
            <person name="Saborowski A."/>
            <person name="Horn F."/>
            <person name="Liebner S."/>
        </authorList>
    </citation>
    <scope>NUCLEOTIDE SEQUENCE [LARGE SCALE GENOMIC DNA]</scope>
    <source>
        <strain evidence="3 4">EbA</strain>
    </source>
</reference>
<dbReference type="PANTHER" id="PTHR32309:SF31">
    <property type="entry name" value="CAPSULAR EXOPOLYSACCHARIDE FAMILY"/>
    <property type="match status" value="1"/>
</dbReference>
<dbReference type="PANTHER" id="PTHR32309">
    <property type="entry name" value="TYROSINE-PROTEIN KINASE"/>
    <property type="match status" value="1"/>
</dbReference>